<gene>
    <name evidence="1" type="ORF">LCGC14_1382860</name>
</gene>
<name>A0A0F9K2D5_9ZZZZ</name>
<organism evidence="1">
    <name type="scientific">marine sediment metagenome</name>
    <dbReference type="NCBI Taxonomy" id="412755"/>
    <lineage>
        <taxon>unclassified sequences</taxon>
        <taxon>metagenomes</taxon>
        <taxon>ecological metagenomes</taxon>
    </lineage>
</organism>
<reference evidence="1" key="1">
    <citation type="journal article" date="2015" name="Nature">
        <title>Complex archaea that bridge the gap between prokaryotes and eukaryotes.</title>
        <authorList>
            <person name="Spang A."/>
            <person name="Saw J.H."/>
            <person name="Jorgensen S.L."/>
            <person name="Zaremba-Niedzwiedzka K."/>
            <person name="Martijn J."/>
            <person name="Lind A.E."/>
            <person name="van Eijk R."/>
            <person name="Schleper C."/>
            <person name="Guy L."/>
            <person name="Ettema T.J."/>
        </authorList>
    </citation>
    <scope>NUCLEOTIDE SEQUENCE</scope>
</reference>
<evidence type="ECO:0000313" key="1">
    <source>
        <dbReference type="EMBL" id="KKM76163.1"/>
    </source>
</evidence>
<protein>
    <submittedName>
        <fullName evidence="1">Uncharacterized protein</fullName>
    </submittedName>
</protein>
<accession>A0A0F9K2D5</accession>
<dbReference type="EMBL" id="LAZR01008855">
    <property type="protein sequence ID" value="KKM76163.1"/>
    <property type="molecule type" value="Genomic_DNA"/>
</dbReference>
<sequence>MAEQQKSDGFETIEPANLVVIGDGKKQSKAFGGLLLDIVQDDQY</sequence>
<proteinExistence type="predicted"/>
<dbReference type="AlphaFoldDB" id="A0A0F9K2D5"/>
<feature type="non-terminal residue" evidence="1">
    <location>
        <position position="44"/>
    </location>
</feature>
<comment type="caution">
    <text evidence="1">The sequence shown here is derived from an EMBL/GenBank/DDBJ whole genome shotgun (WGS) entry which is preliminary data.</text>
</comment>